<evidence type="ECO:0000313" key="3">
    <source>
        <dbReference type="Proteomes" id="UP000824120"/>
    </source>
</evidence>
<evidence type="ECO:0000256" key="1">
    <source>
        <dbReference type="SAM" id="MobiDB-lite"/>
    </source>
</evidence>
<protein>
    <submittedName>
        <fullName evidence="2">Uncharacterized protein</fullName>
    </submittedName>
</protein>
<comment type="caution">
    <text evidence="2">The sequence shown here is derived from an EMBL/GenBank/DDBJ whole genome shotgun (WGS) entry which is preliminary data.</text>
</comment>
<proteinExistence type="predicted"/>
<gene>
    <name evidence="2" type="ORF">H5410_036458</name>
</gene>
<feature type="region of interest" description="Disordered" evidence="1">
    <location>
        <begin position="1"/>
        <end position="44"/>
    </location>
</feature>
<reference evidence="2 3" key="1">
    <citation type="submission" date="2020-09" db="EMBL/GenBank/DDBJ databases">
        <title>De no assembly of potato wild relative species, Solanum commersonii.</title>
        <authorList>
            <person name="Cho K."/>
        </authorList>
    </citation>
    <scope>NUCLEOTIDE SEQUENCE [LARGE SCALE GENOMIC DNA]</scope>
    <source>
        <strain evidence="2">LZ3.2</strain>
        <tissue evidence="2">Leaf</tissue>
    </source>
</reference>
<sequence>MYATWGTSSDSSNEDDAADITLIAMEDSEPDSESDTEKREGESVLGVSKITEEVLEDVPCEGEYFRDPIVEQSLVVRLNMGASSEGNQWGTPPLNLVLLLGSI</sequence>
<dbReference type="EMBL" id="JACXVP010000007">
    <property type="protein sequence ID" value="KAG5595226.1"/>
    <property type="molecule type" value="Genomic_DNA"/>
</dbReference>
<organism evidence="2 3">
    <name type="scientific">Solanum commersonii</name>
    <name type="common">Commerson's wild potato</name>
    <name type="synonym">Commerson's nightshade</name>
    <dbReference type="NCBI Taxonomy" id="4109"/>
    <lineage>
        <taxon>Eukaryota</taxon>
        <taxon>Viridiplantae</taxon>
        <taxon>Streptophyta</taxon>
        <taxon>Embryophyta</taxon>
        <taxon>Tracheophyta</taxon>
        <taxon>Spermatophyta</taxon>
        <taxon>Magnoliopsida</taxon>
        <taxon>eudicotyledons</taxon>
        <taxon>Gunneridae</taxon>
        <taxon>Pentapetalae</taxon>
        <taxon>asterids</taxon>
        <taxon>lamiids</taxon>
        <taxon>Solanales</taxon>
        <taxon>Solanaceae</taxon>
        <taxon>Solanoideae</taxon>
        <taxon>Solaneae</taxon>
        <taxon>Solanum</taxon>
    </lineage>
</organism>
<evidence type="ECO:0000313" key="2">
    <source>
        <dbReference type="EMBL" id="KAG5595226.1"/>
    </source>
</evidence>
<keyword evidence="3" id="KW-1185">Reference proteome</keyword>
<accession>A0A9J5Y5D5</accession>
<name>A0A9J5Y5D5_SOLCO</name>
<dbReference type="Proteomes" id="UP000824120">
    <property type="component" value="Chromosome 7"/>
</dbReference>
<dbReference type="AlphaFoldDB" id="A0A9J5Y5D5"/>